<dbReference type="Proteomes" id="UP000034681">
    <property type="component" value="Unassembled WGS sequence"/>
</dbReference>
<gene>
    <name evidence="1" type="ORF">PROH_14300</name>
</gene>
<protein>
    <submittedName>
        <fullName evidence="1">Uncharacterized protein</fullName>
    </submittedName>
</protein>
<dbReference type="RefSeq" id="WP_017713610.1">
    <property type="nucleotide sequence ID" value="NZ_KB235941.1"/>
</dbReference>
<dbReference type="AlphaFoldDB" id="A0A0M2PR21"/>
<reference evidence="1" key="1">
    <citation type="submission" date="2012-04" db="EMBL/GenBank/DDBJ databases">
        <authorList>
            <person name="Borisov I.G."/>
            <person name="Ivanikova N.V."/>
            <person name="Pinevich A.V."/>
        </authorList>
    </citation>
    <scope>NUCLEOTIDE SEQUENCE [LARGE SCALE GENOMIC DNA]</scope>
    <source>
        <strain evidence="1">CALU 1027</strain>
    </source>
</reference>
<dbReference type="OrthoDB" id="494800at2"/>
<evidence type="ECO:0000313" key="1">
    <source>
        <dbReference type="EMBL" id="KKI98985.1"/>
    </source>
</evidence>
<comment type="caution">
    <text evidence="1">The sequence shown here is derived from an EMBL/GenBank/DDBJ whole genome shotgun (WGS) entry which is preliminary data.</text>
</comment>
<proteinExistence type="predicted"/>
<name>A0A0M2PR21_PROHO</name>
<keyword evidence="2" id="KW-1185">Reference proteome</keyword>
<dbReference type="eggNOG" id="ENOG502ZBNF">
    <property type="taxonomic scope" value="Bacteria"/>
</dbReference>
<accession>A0A0M2PR21</accession>
<organism evidence="1 2">
    <name type="scientific">Prochlorothrix hollandica PCC 9006 = CALU 1027</name>
    <dbReference type="NCBI Taxonomy" id="317619"/>
    <lineage>
        <taxon>Bacteria</taxon>
        <taxon>Bacillati</taxon>
        <taxon>Cyanobacteriota</taxon>
        <taxon>Cyanophyceae</taxon>
        <taxon>Prochlorotrichales</taxon>
        <taxon>Prochlorotrichaceae</taxon>
        <taxon>Prochlorothrix</taxon>
    </lineage>
</organism>
<sequence>MWVETSGLEVVALGRQVITQAEKGSITAILQLLNESLAAGGVRTRAVLEGHILHVLCEAPTPEGLDQAVVIPHVRHLLETISPPNVQILQLYGRLLHEQQSLWLQEIRQGSDQRLLWSERLSLKQPNPWQRVVKIWITARNQQRFVDLQQDWPSPDRYKKRHPWLKRGIIALAVVVTGAAVAYGVGQWRTSRAIAPPANPPANPPALPIPTAAAIVPNPGPDFFVQAVRLAEQSAQQGKEAQNRADWLALAAQWQQASDLMALVPESDPRYVTAQDRVQVYQTYSEEALKQASEF</sequence>
<dbReference type="EMBL" id="AJTX02000006">
    <property type="protein sequence ID" value="KKI98985.1"/>
    <property type="molecule type" value="Genomic_DNA"/>
</dbReference>
<evidence type="ECO:0000313" key="2">
    <source>
        <dbReference type="Proteomes" id="UP000034681"/>
    </source>
</evidence>